<gene>
    <name evidence="3" type="primary">Arrdc3-003</name>
</gene>
<comment type="similarity">
    <text evidence="1">Belongs to the arrestin family.</text>
</comment>
<dbReference type="AlphaFoldDB" id="A0A6F9D7N5"/>
<dbReference type="InterPro" id="IPR011022">
    <property type="entry name" value="Arrestin_C-like"/>
</dbReference>
<dbReference type="EMBL" id="LR783071">
    <property type="protein sequence ID" value="CAB3223195.1"/>
    <property type="molecule type" value="mRNA"/>
</dbReference>
<dbReference type="GO" id="GO:0005737">
    <property type="term" value="C:cytoplasm"/>
    <property type="evidence" value="ECO:0007669"/>
    <property type="project" value="TreeGrafter"/>
</dbReference>
<dbReference type="PANTHER" id="PTHR11188:SF176">
    <property type="entry name" value="ARRESTIN DOMAIN-CONTAINING PROTEIN 1"/>
    <property type="match status" value="1"/>
</dbReference>
<reference evidence="3" key="1">
    <citation type="submission" date="2020-04" db="EMBL/GenBank/DDBJ databases">
        <authorList>
            <person name="Neveu A P."/>
        </authorList>
    </citation>
    <scope>NUCLEOTIDE SEQUENCE</scope>
    <source>
        <tissue evidence="3">Whole embryo</tissue>
    </source>
</reference>
<dbReference type="InterPro" id="IPR011021">
    <property type="entry name" value="Arrestin-like_N"/>
</dbReference>
<feature type="domain" description="Arrestin C-terminal-like" evidence="2">
    <location>
        <begin position="166"/>
        <end position="296"/>
    </location>
</feature>
<dbReference type="InterPro" id="IPR014756">
    <property type="entry name" value="Ig_E-set"/>
</dbReference>
<evidence type="ECO:0000259" key="2">
    <source>
        <dbReference type="SMART" id="SM01017"/>
    </source>
</evidence>
<dbReference type="SMART" id="SM01017">
    <property type="entry name" value="Arrestin_C"/>
    <property type="match status" value="1"/>
</dbReference>
<dbReference type="PANTHER" id="PTHR11188">
    <property type="entry name" value="ARRESTIN DOMAIN CONTAINING PROTEIN"/>
    <property type="match status" value="1"/>
</dbReference>
<accession>A0A6F9D7N5</accession>
<protein>
    <submittedName>
        <fullName evidence="3">Arrestin domain-containing protein 3-like</fullName>
    </submittedName>
</protein>
<evidence type="ECO:0000256" key="1">
    <source>
        <dbReference type="ARBA" id="ARBA00005298"/>
    </source>
</evidence>
<proteinExistence type="evidence at transcript level"/>
<name>A0A6F9D7N5_9ASCI</name>
<dbReference type="InterPro" id="IPR050357">
    <property type="entry name" value="Arrestin_domain-protein"/>
</dbReference>
<evidence type="ECO:0000313" key="3">
    <source>
        <dbReference type="EMBL" id="CAB3223195.1"/>
    </source>
</evidence>
<organism evidence="3">
    <name type="scientific">Phallusia mammillata</name>
    <dbReference type="NCBI Taxonomy" id="59560"/>
    <lineage>
        <taxon>Eukaryota</taxon>
        <taxon>Metazoa</taxon>
        <taxon>Chordata</taxon>
        <taxon>Tunicata</taxon>
        <taxon>Ascidiacea</taxon>
        <taxon>Phlebobranchia</taxon>
        <taxon>Ascidiidae</taxon>
        <taxon>Phallusia</taxon>
    </lineage>
</organism>
<dbReference type="Pfam" id="PF02752">
    <property type="entry name" value="Arrestin_C"/>
    <property type="match status" value="1"/>
</dbReference>
<sequence>MGPKIRVEFAKHPAVFSPGEKVEGKVLVSADDLFKARAIEVRFRGKAHNAWYDGGRKTYYEKQEYYADEQITVWPSSGRSWDGDSLPSGVSEFPFTFALSENSPCTFEGSVGWVRYTIYAKIDIPSGLDKCTKELFTVVPMTDLNKDPQAKIIPKIFAEKKQGYFGGRPLLVEASCDKGGYVPGEVINIFLTFKNDSEYDVTAVKVKLEQKSKFYGKAWGTLTYVSKSSAAKIKEHIAIKENATGEWRGKILIPSLPPSDLPGCSIIDLKHRLQIRVTCKKNVDLTLPIRIGTFPLLPEDTSPQNYPPPAYVESVFGSVDAKEKDDGDAMSESAFTPLYAYYDWSASPYSALREEMNKVSTTY</sequence>
<dbReference type="SUPFAM" id="SSF81296">
    <property type="entry name" value="E set domains"/>
    <property type="match status" value="2"/>
</dbReference>
<dbReference type="GO" id="GO:0015031">
    <property type="term" value="P:protein transport"/>
    <property type="evidence" value="ECO:0007669"/>
    <property type="project" value="TreeGrafter"/>
</dbReference>
<dbReference type="Pfam" id="PF00339">
    <property type="entry name" value="Arrestin_N"/>
    <property type="match status" value="1"/>
</dbReference>
<dbReference type="Gene3D" id="2.60.40.640">
    <property type="match status" value="2"/>
</dbReference>
<dbReference type="InterPro" id="IPR014752">
    <property type="entry name" value="Arrestin-like_C"/>
</dbReference>